<reference evidence="2" key="1">
    <citation type="submission" date="2021-11" db="EMBL/GenBank/DDBJ databases">
        <authorList>
            <person name="Bulgarelli D."/>
        </authorList>
    </citation>
    <scope>NUCLEOTIDE SEQUENCE</scope>
    <source>
        <strain evidence="2">Bi133</strain>
    </source>
</reference>
<dbReference type="EMBL" id="CAKKMG010000009">
    <property type="protein sequence ID" value="CAH0169722.1"/>
    <property type="molecule type" value="Genomic_DNA"/>
</dbReference>
<dbReference type="Pfam" id="PF13560">
    <property type="entry name" value="HTH_31"/>
    <property type="match status" value="1"/>
</dbReference>
<organism evidence="2 3">
    <name type="scientific">Peribacillus simplex</name>
    <dbReference type="NCBI Taxonomy" id="1478"/>
    <lineage>
        <taxon>Bacteria</taxon>
        <taxon>Bacillati</taxon>
        <taxon>Bacillota</taxon>
        <taxon>Bacilli</taxon>
        <taxon>Bacillales</taxon>
        <taxon>Bacillaceae</taxon>
        <taxon>Peribacillus</taxon>
    </lineage>
</organism>
<dbReference type="Proteomes" id="UP000789326">
    <property type="component" value="Unassembled WGS sequence"/>
</dbReference>
<dbReference type="Gene3D" id="1.10.260.40">
    <property type="entry name" value="lambda repressor-like DNA-binding domains"/>
    <property type="match status" value="1"/>
</dbReference>
<sequence>MMLEHLGQQIRQLRVRKGKGLNEFAKELHVSAGYLSNLETGKSDTIKLDILEKIQEELKVLPIDSTSSFSQRMKRIEQHITELEKKDPLYAEFLLHNIENSIEWFKERTK</sequence>
<name>A0A9W4KVP9_9BACI</name>
<comment type="caution">
    <text evidence="2">The sequence shown here is derived from an EMBL/GenBank/DDBJ whole genome shotgun (WGS) entry which is preliminary data.</text>
</comment>
<dbReference type="GO" id="GO:0003677">
    <property type="term" value="F:DNA binding"/>
    <property type="evidence" value="ECO:0007669"/>
    <property type="project" value="InterPro"/>
</dbReference>
<dbReference type="InterPro" id="IPR001387">
    <property type="entry name" value="Cro/C1-type_HTH"/>
</dbReference>
<gene>
    <name evidence="2" type="ORF">SRABI133_01154</name>
</gene>
<feature type="domain" description="HTH cro/C1-type" evidence="1">
    <location>
        <begin position="10"/>
        <end position="65"/>
    </location>
</feature>
<protein>
    <recommendedName>
        <fullName evidence="1">HTH cro/C1-type domain-containing protein</fullName>
    </recommendedName>
</protein>
<evidence type="ECO:0000313" key="2">
    <source>
        <dbReference type="EMBL" id="CAH0169722.1"/>
    </source>
</evidence>
<evidence type="ECO:0000259" key="1">
    <source>
        <dbReference type="PROSITE" id="PS50943"/>
    </source>
</evidence>
<accession>A0A9W4KVP9</accession>
<dbReference type="PROSITE" id="PS50943">
    <property type="entry name" value="HTH_CROC1"/>
    <property type="match status" value="1"/>
</dbReference>
<dbReference type="CDD" id="cd00093">
    <property type="entry name" value="HTH_XRE"/>
    <property type="match status" value="1"/>
</dbReference>
<dbReference type="SUPFAM" id="SSF47413">
    <property type="entry name" value="lambda repressor-like DNA-binding domains"/>
    <property type="match status" value="1"/>
</dbReference>
<proteinExistence type="predicted"/>
<evidence type="ECO:0000313" key="3">
    <source>
        <dbReference type="Proteomes" id="UP000789326"/>
    </source>
</evidence>
<dbReference type="RefSeq" id="WP_230301131.1">
    <property type="nucleotide sequence ID" value="NZ_CAKKMG010000009.1"/>
</dbReference>
<dbReference type="AlphaFoldDB" id="A0A9W4KVP9"/>
<dbReference type="InterPro" id="IPR010982">
    <property type="entry name" value="Lambda_DNA-bd_dom_sf"/>
</dbReference>
<dbReference type="SMART" id="SM00530">
    <property type="entry name" value="HTH_XRE"/>
    <property type="match status" value="1"/>
</dbReference>